<name>A0A382VQJ8_9ZZZZ</name>
<sequence>TRDEFAIKEMEGGASVSELRVVNRLEEPVLLMEGEELVGALQNRVVNSTILIAPNSETVIPVSCSEEGRWQQTSEQFSDSGVVAPPSVRAAKAESVDRSLRSRGSRASDQSAVWSAIDEVASRAGTQRTTGALRDVFVGRDEEIEAIAAPFSMAEGQVGCVALINGEAVGLDCVSSPKVLRGLYAKLIRGYALEAILAPEVLTNYRGVSEAERLLADCGECEDIRFDGVGLGMEHRYRGDDLTGSALLHEGQLIHAVMHRRTSTMTPTPFPRSYWVQPGHFLA</sequence>
<dbReference type="EMBL" id="UINC01153901">
    <property type="protein sequence ID" value="SVD48866.1"/>
    <property type="molecule type" value="Genomic_DNA"/>
</dbReference>
<feature type="non-terminal residue" evidence="2">
    <location>
        <position position="1"/>
    </location>
</feature>
<proteinExistence type="predicted"/>
<gene>
    <name evidence="2" type="ORF">METZ01_LOCUS401720</name>
</gene>
<organism evidence="2">
    <name type="scientific">marine metagenome</name>
    <dbReference type="NCBI Taxonomy" id="408172"/>
    <lineage>
        <taxon>unclassified sequences</taxon>
        <taxon>metagenomes</taxon>
        <taxon>ecological metagenomes</taxon>
    </lineage>
</organism>
<dbReference type="AlphaFoldDB" id="A0A382VQJ8"/>
<reference evidence="2" key="1">
    <citation type="submission" date="2018-05" db="EMBL/GenBank/DDBJ databases">
        <authorList>
            <person name="Lanie J.A."/>
            <person name="Ng W.-L."/>
            <person name="Kazmierczak K.M."/>
            <person name="Andrzejewski T.M."/>
            <person name="Davidsen T.M."/>
            <person name="Wayne K.J."/>
            <person name="Tettelin H."/>
            <person name="Glass J.I."/>
            <person name="Rusch D."/>
            <person name="Podicherti R."/>
            <person name="Tsui H.-C.T."/>
            <person name="Winkler M.E."/>
        </authorList>
    </citation>
    <scope>NUCLEOTIDE SEQUENCE</scope>
</reference>
<dbReference type="Pfam" id="PF20208">
    <property type="entry name" value="ARPP-1"/>
    <property type="match status" value="1"/>
</dbReference>
<dbReference type="InterPro" id="IPR046699">
    <property type="entry name" value="ARPP-1"/>
</dbReference>
<feature type="non-terminal residue" evidence="2">
    <location>
        <position position="283"/>
    </location>
</feature>
<protein>
    <recommendedName>
        <fullName evidence="1">ARG and Rhodanese-Phosphatase-superfamily-associated domain-containing protein</fullName>
    </recommendedName>
</protein>
<feature type="domain" description="ARG and Rhodanese-Phosphatase-superfamily-associated" evidence="1">
    <location>
        <begin position="3"/>
        <end position="257"/>
    </location>
</feature>
<evidence type="ECO:0000259" key="1">
    <source>
        <dbReference type="Pfam" id="PF20208"/>
    </source>
</evidence>
<accession>A0A382VQJ8</accession>
<evidence type="ECO:0000313" key="2">
    <source>
        <dbReference type="EMBL" id="SVD48866.1"/>
    </source>
</evidence>